<accession>A0A0M0J5H9</accession>
<feature type="chain" id="PRO_5005601549" evidence="1">
    <location>
        <begin position="17"/>
        <end position="135"/>
    </location>
</feature>
<name>A0A0M0J5H9_9EUKA</name>
<feature type="signal peptide" evidence="1">
    <location>
        <begin position="1"/>
        <end position="16"/>
    </location>
</feature>
<keyword evidence="1" id="KW-0732">Signal</keyword>
<sequence length="135" mass="13912">MRSPLFLALLVATASCFTPAALPAVQSRGAAPRTIVMVEGRRAALATFGLAALAFPLTASADSIEDIAARSNAAAKAEAAKKQAALEAGVEEPKASYTPIIAIAGGGVLASTYFYSQNLKRLGEKVITGKGRKYD</sequence>
<organism evidence="2 3">
    <name type="scientific">Chrysochromulina tobinii</name>
    <dbReference type="NCBI Taxonomy" id="1460289"/>
    <lineage>
        <taxon>Eukaryota</taxon>
        <taxon>Haptista</taxon>
        <taxon>Haptophyta</taxon>
        <taxon>Prymnesiophyceae</taxon>
        <taxon>Prymnesiales</taxon>
        <taxon>Chrysochromulinaceae</taxon>
        <taxon>Chrysochromulina</taxon>
    </lineage>
</organism>
<protein>
    <submittedName>
        <fullName evidence="2">Uncharacterized protein</fullName>
    </submittedName>
</protein>
<evidence type="ECO:0000313" key="2">
    <source>
        <dbReference type="EMBL" id="KOO21745.1"/>
    </source>
</evidence>
<dbReference type="Proteomes" id="UP000037460">
    <property type="component" value="Unassembled WGS sequence"/>
</dbReference>
<evidence type="ECO:0000313" key="3">
    <source>
        <dbReference type="Proteomes" id="UP000037460"/>
    </source>
</evidence>
<dbReference type="EMBL" id="JWZX01003338">
    <property type="protein sequence ID" value="KOO21745.1"/>
    <property type="molecule type" value="Genomic_DNA"/>
</dbReference>
<keyword evidence="3" id="KW-1185">Reference proteome</keyword>
<dbReference type="PROSITE" id="PS51257">
    <property type="entry name" value="PROKAR_LIPOPROTEIN"/>
    <property type="match status" value="1"/>
</dbReference>
<dbReference type="AlphaFoldDB" id="A0A0M0J5H9"/>
<proteinExistence type="predicted"/>
<comment type="caution">
    <text evidence="2">The sequence shown here is derived from an EMBL/GenBank/DDBJ whole genome shotgun (WGS) entry which is preliminary data.</text>
</comment>
<gene>
    <name evidence="2" type="ORF">Ctob_001313</name>
</gene>
<reference evidence="3" key="1">
    <citation type="journal article" date="2015" name="PLoS Genet.">
        <title>Genome Sequence and Transcriptome Analyses of Chrysochromulina tobin: Metabolic Tools for Enhanced Algal Fitness in the Prominent Order Prymnesiales (Haptophyceae).</title>
        <authorList>
            <person name="Hovde B.T."/>
            <person name="Deodato C.R."/>
            <person name="Hunsperger H.M."/>
            <person name="Ryken S.A."/>
            <person name="Yost W."/>
            <person name="Jha R.K."/>
            <person name="Patterson J."/>
            <person name="Monnat R.J. Jr."/>
            <person name="Barlow S.B."/>
            <person name="Starkenburg S.R."/>
            <person name="Cattolico R.A."/>
        </authorList>
    </citation>
    <scope>NUCLEOTIDE SEQUENCE</scope>
    <source>
        <strain evidence="3">CCMP291</strain>
    </source>
</reference>
<evidence type="ECO:0000256" key="1">
    <source>
        <dbReference type="SAM" id="SignalP"/>
    </source>
</evidence>